<sequence>MTHFIEIQYIGFMKTFKRLNRLPLREEIYEHLKEAIVTLQLSPGQKIKDSDFAKEFGTSRTPVREAFKKLEIEGLIESLPSSSTRVTELNAEEAQNSFTVVAALQSLAARQAIPNLKDDDIMKLKEANQALKLALDEKNIRSAVESDDEFHHVLVIGSRNKEIEQVLANITPKIRRLEFAKFGSITGLDSVQQHDEIIQAAKSGDAELTAKLVEENWLSLGRLLVGSKTI</sequence>
<reference evidence="5 6" key="1">
    <citation type="submission" date="2021-01" db="EMBL/GenBank/DDBJ databases">
        <title>Genomic Encyclopedia of Type Strains, Phase IV (KMG-IV): sequencing the most valuable type-strain genomes for metagenomic binning, comparative biology and taxonomic classification.</title>
        <authorList>
            <person name="Goeker M."/>
        </authorList>
    </citation>
    <scope>NUCLEOTIDE SEQUENCE [LARGE SCALE GENOMIC DNA]</scope>
    <source>
        <strain evidence="5 6">DSM 23711</strain>
    </source>
</reference>
<protein>
    <submittedName>
        <fullName evidence="5">DNA-binding GntR family transcriptional regulator</fullName>
    </submittedName>
</protein>
<dbReference type="InterPro" id="IPR036390">
    <property type="entry name" value="WH_DNA-bd_sf"/>
</dbReference>
<comment type="caution">
    <text evidence="5">The sequence shown here is derived from an EMBL/GenBank/DDBJ whole genome shotgun (WGS) entry which is preliminary data.</text>
</comment>
<evidence type="ECO:0000256" key="3">
    <source>
        <dbReference type="ARBA" id="ARBA00023163"/>
    </source>
</evidence>
<dbReference type="PANTHER" id="PTHR43537:SF24">
    <property type="entry name" value="GLUCONATE OPERON TRANSCRIPTIONAL REPRESSOR"/>
    <property type="match status" value="1"/>
</dbReference>
<dbReference type="InterPro" id="IPR008920">
    <property type="entry name" value="TF_FadR/GntR_C"/>
</dbReference>
<keyword evidence="6" id="KW-1185">Reference proteome</keyword>
<accession>A0ABS2MXT6</accession>
<dbReference type="InterPro" id="IPR036388">
    <property type="entry name" value="WH-like_DNA-bd_sf"/>
</dbReference>
<dbReference type="InterPro" id="IPR011711">
    <property type="entry name" value="GntR_C"/>
</dbReference>
<evidence type="ECO:0000256" key="2">
    <source>
        <dbReference type="ARBA" id="ARBA00023125"/>
    </source>
</evidence>
<dbReference type="Pfam" id="PF00392">
    <property type="entry name" value="GntR"/>
    <property type="match status" value="1"/>
</dbReference>
<gene>
    <name evidence="5" type="ORF">JOC48_001179</name>
</gene>
<dbReference type="SMART" id="SM00895">
    <property type="entry name" value="FCD"/>
    <property type="match status" value="1"/>
</dbReference>
<proteinExistence type="predicted"/>
<dbReference type="Gene3D" id="1.10.10.10">
    <property type="entry name" value="Winged helix-like DNA-binding domain superfamily/Winged helix DNA-binding domain"/>
    <property type="match status" value="1"/>
</dbReference>
<name>A0ABS2MXT6_9BACI</name>
<dbReference type="EMBL" id="JAFBDR010000004">
    <property type="protein sequence ID" value="MBM7570701.1"/>
    <property type="molecule type" value="Genomic_DNA"/>
</dbReference>
<evidence type="ECO:0000313" key="5">
    <source>
        <dbReference type="EMBL" id="MBM7570701.1"/>
    </source>
</evidence>
<keyword evidence="1" id="KW-0805">Transcription regulation</keyword>
<dbReference type="SMART" id="SM00345">
    <property type="entry name" value="HTH_GNTR"/>
    <property type="match status" value="1"/>
</dbReference>
<dbReference type="PANTHER" id="PTHR43537">
    <property type="entry name" value="TRANSCRIPTIONAL REGULATOR, GNTR FAMILY"/>
    <property type="match status" value="1"/>
</dbReference>
<organism evidence="5 6">
    <name type="scientific">Aquibacillus albus</name>
    <dbReference type="NCBI Taxonomy" id="1168171"/>
    <lineage>
        <taxon>Bacteria</taxon>
        <taxon>Bacillati</taxon>
        <taxon>Bacillota</taxon>
        <taxon>Bacilli</taxon>
        <taxon>Bacillales</taxon>
        <taxon>Bacillaceae</taxon>
        <taxon>Aquibacillus</taxon>
    </lineage>
</organism>
<dbReference type="SUPFAM" id="SSF46785">
    <property type="entry name" value="Winged helix' DNA-binding domain"/>
    <property type="match status" value="1"/>
</dbReference>
<dbReference type="PROSITE" id="PS50949">
    <property type="entry name" value="HTH_GNTR"/>
    <property type="match status" value="1"/>
</dbReference>
<dbReference type="CDD" id="cd07377">
    <property type="entry name" value="WHTH_GntR"/>
    <property type="match status" value="1"/>
</dbReference>
<dbReference type="SUPFAM" id="SSF48008">
    <property type="entry name" value="GntR ligand-binding domain-like"/>
    <property type="match status" value="1"/>
</dbReference>
<dbReference type="GO" id="GO:0003677">
    <property type="term" value="F:DNA binding"/>
    <property type="evidence" value="ECO:0007669"/>
    <property type="project" value="UniProtKB-KW"/>
</dbReference>
<feature type="domain" description="HTH gntR-type" evidence="4">
    <location>
        <begin position="22"/>
        <end position="89"/>
    </location>
</feature>
<keyword evidence="2 5" id="KW-0238">DNA-binding</keyword>
<dbReference type="Proteomes" id="UP001296943">
    <property type="component" value="Unassembled WGS sequence"/>
</dbReference>
<dbReference type="Gene3D" id="1.20.120.530">
    <property type="entry name" value="GntR ligand-binding domain-like"/>
    <property type="match status" value="1"/>
</dbReference>
<dbReference type="Pfam" id="PF07729">
    <property type="entry name" value="FCD"/>
    <property type="match status" value="1"/>
</dbReference>
<evidence type="ECO:0000259" key="4">
    <source>
        <dbReference type="PROSITE" id="PS50949"/>
    </source>
</evidence>
<dbReference type="InterPro" id="IPR000524">
    <property type="entry name" value="Tscrpt_reg_HTH_GntR"/>
</dbReference>
<evidence type="ECO:0000256" key="1">
    <source>
        <dbReference type="ARBA" id="ARBA00023015"/>
    </source>
</evidence>
<evidence type="ECO:0000313" key="6">
    <source>
        <dbReference type="Proteomes" id="UP001296943"/>
    </source>
</evidence>
<keyword evidence="3" id="KW-0804">Transcription</keyword>